<evidence type="ECO:0000256" key="1">
    <source>
        <dbReference type="SAM" id="MobiDB-lite"/>
    </source>
</evidence>
<name>A0AAV8V226_9RHOD</name>
<organism evidence="3 4">
    <name type="scientific">Rhodosorus marinus</name>
    <dbReference type="NCBI Taxonomy" id="101924"/>
    <lineage>
        <taxon>Eukaryota</taxon>
        <taxon>Rhodophyta</taxon>
        <taxon>Stylonematophyceae</taxon>
        <taxon>Stylonematales</taxon>
        <taxon>Stylonemataceae</taxon>
        <taxon>Rhodosorus</taxon>
    </lineage>
</organism>
<feature type="region of interest" description="Disordered" evidence="1">
    <location>
        <begin position="77"/>
        <end position="96"/>
    </location>
</feature>
<protein>
    <submittedName>
        <fullName evidence="3">Uncharacterized protein</fullName>
    </submittedName>
</protein>
<evidence type="ECO:0000256" key="2">
    <source>
        <dbReference type="SAM" id="Phobius"/>
    </source>
</evidence>
<evidence type="ECO:0000313" key="3">
    <source>
        <dbReference type="EMBL" id="KAJ8908901.1"/>
    </source>
</evidence>
<keyword evidence="2" id="KW-0472">Membrane</keyword>
<keyword evidence="2" id="KW-0812">Transmembrane</keyword>
<dbReference type="Proteomes" id="UP001157974">
    <property type="component" value="Unassembled WGS sequence"/>
</dbReference>
<keyword evidence="4" id="KW-1185">Reference proteome</keyword>
<dbReference type="EMBL" id="JAMWBK010000001">
    <property type="protein sequence ID" value="KAJ8908901.1"/>
    <property type="molecule type" value="Genomic_DNA"/>
</dbReference>
<dbReference type="AlphaFoldDB" id="A0AAV8V226"/>
<reference evidence="3 4" key="1">
    <citation type="journal article" date="2023" name="Nat. Commun.">
        <title>Origin of minicircular mitochondrial genomes in red algae.</title>
        <authorList>
            <person name="Lee Y."/>
            <person name="Cho C.H."/>
            <person name="Lee Y.M."/>
            <person name="Park S.I."/>
            <person name="Yang J.H."/>
            <person name="West J.A."/>
            <person name="Bhattacharya D."/>
            <person name="Yoon H.S."/>
        </authorList>
    </citation>
    <scope>NUCLEOTIDE SEQUENCE [LARGE SCALE GENOMIC DNA]</scope>
    <source>
        <strain evidence="3 4">CCMP1338</strain>
        <tissue evidence="3">Whole cell</tissue>
    </source>
</reference>
<keyword evidence="2" id="KW-1133">Transmembrane helix</keyword>
<gene>
    <name evidence="3" type="ORF">NDN08_005603</name>
</gene>
<proteinExistence type="predicted"/>
<sequence>MKAGWNWEHIFPFQSRPVSVMFFVTFVMVMTAIPKYKRGLQNSEMTPQEFEEQTYINRYRVHQQPLRTIELRPDVEMTEEDKDAERFERLFPSTRR</sequence>
<accession>A0AAV8V226</accession>
<feature type="transmembrane region" description="Helical" evidence="2">
    <location>
        <begin position="20"/>
        <end position="36"/>
    </location>
</feature>
<evidence type="ECO:0000313" key="4">
    <source>
        <dbReference type="Proteomes" id="UP001157974"/>
    </source>
</evidence>
<comment type="caution">
    <text evidence="3">The sequence shown here is derived from an EMBL/GenBank/DDBJ whole genome shotgun (WGS) entry which is preliminary data.</text>
</comment>